<dbReference type="Proteomes" id="UP000220621">
    <property type="component" value="Unassembled WGS sequence"/>
</dbReference>
<dbReference type="EMBL" id="NUDL01000041">
    <property type="protein sequence ID" value="PEM55419.1"/>
    <property type="molecule type" value="Genomic_DNA"/>
</dbReference>
<sequence length="159" mass="18493">MFKRFNFLSVLFISIIVLLAGCGGSELAYKKGDKYKENDGATFIEVTADNEWKMHSKRNRENEYALYKLEETEYKAGKYVVVSISLKEQFGKSDPLRLASGAEKYLIASTEEGISAQRVDFTYNNFWNEFQKRFKEAKDKEAYLKKVSESNNRKYQKTN</sequence>
<reference evidence="1 2" key="1">
    <citation type="submission" date="2017-09" db="EMBL/GenBank/DDBJ databases">
        <title>Large-scale bioinformatics analysis of Bacillus genomes uncovers conserved roles of natural products in bacterial physiology.</title>
        <authorList>
            <consortium name="Agbiome Team Llc"/>
            <person name="Bleich R.M."/>
            <person name="Grubbs K.J."/>
            <person name="Santa Maria K.C."/>
            <person name="Allen S.E."/>
            <person name="Farag S."/>
            <person name="Shank E.A."/>
            <person name="Bowers A."/>
        </authorList>
    </citation>
    <scope>NUCLEOTIDE SEQUENCE [LARGE SCALE GENOMIC DNA]</scope>
    <source>
        <strain evidence="1 2">AFS010764</strain>
    </source>
</reference>
<dbReference type="PROSITE" id="PS51257">
    <property type="entry name" value="PROKAR_LIPOPROTEIN"/>
    <property type="match status" value="1"/>
</dbReference>
<evidence type="ECO:0000313" key="1">
    <source>
        <dbReference type="EMBL" id="PEM55419.1"/>
    </source>
</evidence>
<dbReference type="AlphaFoldDB" id="A0A2A8BNV8"/>
<gene>
    <name evidence="1" type="ORF">CN611_14190</name>
</gene>
<proteinExistence type="predicted"/>
<accession>A0A2A8BNV8</accession>
<dbReference type="Pfam" id="PF17631">
    <property type="entry name" value="DUF5512"/>
    <property type="match status" value="1"/>
</dbReference>
<protein>
    <submittedName>
        <fullName evidence="1">Uncharacterized protein</fullName>
    </submittedName>
</protein>
<dbReference type="InterPro" id="IPR020257">
    <property type="entry name" value="DUF5512"/>
</dbReference>
<organism evidence="1 2">
    <name type="scientific">Bacillus wiedmannii</name>
    <dbReference type="NCBI Taxonomy" id="1890302"/>
    <lineage>
        <taxon>Bacteria</taxon>
        <taxon>Bacillati</taxon>
        <taxon>Bacillota</taxon>
        <taxon>Bacilli</taxon>
        <taxon>Bacillales</taxon>
        <taxon>Bacillaceae</taxon>
        <taxon>Bacillus</taxon>
        <taxon>Bacillus cereus group</taxon>
    </lineage>
</organism>
<evidence type="ECO:0000313" key="2">
    <source>
        <dbReference type="Proteomes" id="UP000220621"/>
    </source>
</evidence>
<name>A0A2A8BNV8_9BACI</name>
<comment type="caution">
    <text evidence="1">The sequence shown here is derived from an EMBL/GenBank/DDBJ whole genome shotgun (WGS) entry which is preliminary data.</text>
</comment>
<dbReference type="RefSeq" id="WP_098102562.1">
    <property type="nucleotide sequence ID" value="NZ_NUDL01000041.1"/>
</dbReference>